<dbReference type="KEGG" id="pco:PHACADRAFT_261320"/>
<dbReference type="Pfam" id="PF25574">
    <property type="entry name" value="TPR_IMB1"/>
    <property type="match status" value="1"/>
</dbReference>
<dbReference type="OrthoDB" id="10263328at2759"/>
<sequence>MNASELLANTLSPDQHTRQDAEEKLESAARENYPAYMMMLSAELVNDASQSHVRNAAGLALKNAISARDATRQQDYSNRWLALDTAVRSQIKEKALQALASTNSRVGQVAAQFVAAIAAVELAVGQWSDLIEILLGFVNNQANSPLRVATLQAIGYICESIKPEILALRANEILTAVIHGARKEEPSSEVQLAAISALYNSLEFVRDNFEREGERNYIMQVVCEATQNPSVPVQVGAFECLVKIMTLYYEKMAFYMERALFGLTVMGMKHQEESIALQAIEFWSTVCETETDLAWEAAEAHEYGEVPETESKFFAKVALPEILPVLLQLLTRQEEDADEDEWNVSMAAGTCLGLLAQSVSDNIVPLVIPFIEANIRSQDWHQREAAVMAFGSILDGPDPQVLTPLVNQALPILIDMMADQTAHVRDSVAWTLGRICELLSDAIKPDIHLRPLVAALVQGLRDNTRIVGNSCWALMQLTNNLSYSEEEPQQPSPLAPYYEGIVMALLHTTETASNEGNYRTAAYEAITSYIQHATPETVDVVPKIAVTTLQRMEQLLAMQNQILGVDDRNNWNDLQSNFCSVLISVVRKLESGIQPLADRIMTLVLQLTQAAGKTSTVLEDAFLLVGAMANALEQNFAPYMNAFLPLLYPALKAHEDAQLCTVAIGVIGDLSRALGDQSAQYAGAFMGVLLENLQSDVLNRNVKITILSCFGDIALAVGPAFEPYLATTIGVLRQAGAITPNPLDIELVEYVQQLREGIVEAYTGIVGGLKNTDKVQLLLPHVPAILELVQKCLADSERTETNVKLAIGLVGDLADTFPNGEIKQYLLAEWVASELRARGRFAPDTKKTIRWAREVVKRATA</sequence>
<evidence type="ECO:0000256" key="9">
    <source>
        <dbReference type="ARBA" id="ARBA00079884"/>
    </source>
</evidence>
<dbReference type="GO" id="GO:0031267">
    <property type="term" value="F:small GTPase binding"/>
    <property type="evidence" value="ECO:0007669"/>
    <property type="project" value="InterPro"/>
</dbReference>
<accession>K5W1E5</accession>
<gene>
    <name evidence="14" type="ORF">PHACADRAFT_261320</name>
</gene>
<protein>
    <recommendedName>
        <fullName evidence="9">Importin-95</fullName>
    </recommendedName>
    <alternativeName>
        <fullName evidence="10">Karyopherin-95</fullName>
    </alternativeName>
</protein>
<dbReference type="InterPro" id="IPR016024">
    <property type="entry name" value="ARM-type_fold"/>
</dbReference>
<evidence type="ECO:0000256" key="6">
    <source>
        <dbReference type="ARBA" id="ARBA00022737"/>
    </source>
</evidence>
<dbReference type="InterPro" id="IPR040122">
    <property type="entry name" value="Importin_beta"/>
</dbReference>
<dbReference type="GeneID" id="18917958"/>
<comment type="subcellular location">
    <subcellularLocation>
        <location evidence="2">Cytoplasm</location>
    </subcellularLocation>
    <subcellularLocation>
        <location evidence="1">Nucleus envelope</location>
    </subcellularLocation>
</comment>
<organism evidence="14 15">
    <name type="scientific">Phanerochaete carnosa (strain HHB-10118-sp)</name>
    <name type="common">White-rot fungus</name>
    <name type="synonym">Peniophora carnosa</name>
    <dbReference type="NCBI Taxonomy" id="650164"/>
    <lineage>
        <taxon>Eukaryota</taxon>
        <taxon>Fungi</taxon>
        <taxon>Dikarya</taxon>
        <taxon>Basidiomycota</taxon>
        <taxon>Agaricomycotina</taxon>
        <taxon>Agaricomycetes</taxon>
        <taxon>Polyporales</taxon>
        <taxon>Phanerochaetaceae</taxon>
        <taxon>Phanerochaete</taxon>
    </lineage>
</organism>
<dbReference type="PANTHER" id="PTHR10527">
    <property type="entry name" value="IMPORTIN BETA"/>
    <property type="match status" value="1"/>
</dbReference>
<evidence type="ECO:0000256" key="11">
    <source>
        <dbReference type="PROSITE-ProRule" id="PRU00103"/>
    </source>
</evidence>
<dbReference type="InterPro" id="IPR000225">
    <property type="entry name" value="Armadillo"/>
</dbReference>
<evidence type="ECO:0000256" key="7">
    <source>
        <dbReference type="ARBA" id="ARBA00022927"/>
    </source>
</evidence>
<reference evidence="14 15" key="1">
    <citation type="journal article" date="2012" name="BMC Genomics">
        <title>Comparative genomics of the white-rot fungi, Phanerochaete carnosa and P. chrysosporium, to elucidate the genetic basis of the distinct wood types they colonize.</title>
        <authorList>
            <person name="Suzuki H."/>
            <person name="MacDonald J."/>
            <person name="Syed K."/>
            <person name="Salamov A."/>
            <person name="Hori C."/>
            <person name="Aerts A."/>
            <person name="Henrissat B."/>
            <person name="Wiebenga A."/>
            <person name="vanKuyk P.A."/>
            <person name="Barry K."/>
            <person name="Lindquist E."/>
            <person name="LaButti K."/>
            <person name="Lapidus A."/>
            <person name="Lucas S."/>
            <person name="Coutinho P."/>
            <person name="Gong Y."/>
            <person name="Samejima M."/>
            <person name="Mahadevan R."/>
            <person name="Abou-Zaid M."/>
            <person name="de Vries R.P."/>
            <person name="Igarashi K."/>
            <person name="Yadav J.S."/>
            <person name="Grigoriev I.V."/>
            <person name="Master E.R."/>
        </authorList>
    </citation>
    <scope>NUCLEOTIDE SEQUENCE [LARGE SCALE GENOMIC DNA]</scope>
    <source>
        <strain evidence="14 15">HHB-10118-sp</strain>
    </source>
</reference>
<dbReference type="Gene3D" id="1.25.10.10">
    <property type="entry name" value="Leucine-rich Repeat Variant"/>
    <property type="match status" value="1"/>
</dbReference>
<feature type="compositionally biased region" description="Polar residues" evidence="12">
    <location>
        <begin position="1"/>
        <end position="14"/>
    </location>
</feature>
<evidence type="ECO:0000313" key="14">
    <source>
        <dbReference type="EMBL" id="EKM52719.1"/>
    </source>
</evidence>
<dbReference type="InterPro" id="IPR011989">
    <property type="entry name" value="ARM-like"/>
</dbReference>
<evidence type="ECO:0000256" key="5">
    <source>
        <dbReference type="ARBA" id="ARBA00022490"/>
    </source>
</evidence>
<dbReference type="STRING" id="650164.K5W1E5"/>
<dbReference type="AlphaFoldDB" id="K5W1E5"/>
<keyword evidence="4" id="KW-0813">Transport</keyword>
<evidence type="ECO:0000256" key="8">
    <source>
        <dbReference type="ARBA" id="ARBA00023242"/>
    </source>
</evidence>
<dbReference type="SUPFAM" id="SSF48371">
    <property type="entry name" value="ARM repeat"/>
    <property type="match status" value="1"/>
</dbReference>
<dbReference type="GO" id="GO:0006606">
    <property type="term" value="P:protein import into nucleus"/>
    <property type="evidence" value="ECO:0007669"/>
    <property type="project" value="InterPro"/>
</dbReference>
<dbReference type="InParanoid" id="K5W1E5"/>
<keyword evidence="15" id="KW-1185">Reference proteome</keyword>
<feature type="repeat" description="HEAT" evidence="11">
    <location>
        <begin position="409"/>
        <end position="446"/>
    </location>
</feature>
<name>K5W1E5_PHACS</name>
<dbReference type="HOGENOM" id="CLU_008296_1_0_1"/>
<dbReference type="InterPro" id="IPR058584">
    <property type="entry name" value="IMB1_TNPO1-like_TPR"/>
</dbReference>
<dbReference type="PROSITE" id="PS50166">
    <property type="entry name" value="IMPORTIN_B_NT"/>
    <property type="match status" value="1"/>
</dbReference>
<feature type="region of interest" description="Disordered" evidence="12">
    <location>
        <begin position="1"/>
        <end position="25"/>
    </location>
</feature>
<dbReference type="PROSITE" id="PS50077">
    <property type="entry name" value="HEAT_REPEAT"/>
    <property type="match status" value="1"/>
</dbReference>
<feature type="compositionally biased region" description="Basic and acidic residues" evidence="12">
    <location>
        <begin position="15"/>
        <end position="25"/>
    </location>
</feature>
<evidence type="ECO:0000256" key="10">
    <source>
        <dbReference type="ARBA" id="ARBA00083566"/>
    </source>
</evidence>
<evidence type="ECO:0000256" key="4">
    <source>
        <dbReference type="ARBA" id="ARBA00022448"/>
    </source>
</evidence>
<dbReference type="Pfam" id="PF03810">
    <property type="entry name" value="IBN_N"/>
    <property type="match status" value="1"/>
</dbReference>
<dbReference type="SMART" id="SM00913">
    <property type="entry name" value="IBN_N"/>
    <property type="match status" value="1"/>
</dbReference>
<dbReference type="FunFam" id="1.25.10.10:FF:000027">
    <property type="entry name" value="Importin subunit beta-1"/>
    <property type="match status" value="1"/>
</dbReference>
<evidence type="ECO:0000313" key="15">
    <source>
        <dbReference type="Proteomes" id="UP000008370"/>
    </source>
</evidence>
<evidence type="ECO:0000256" key="3">
    <source>
        <dbReference type="ARBA" id="ARBA00010907"/>
    </source>
</evidence>
<dbReference type="EMBL" id="JH930475">
    <property type="protein sequence ID" value="EKM52719.1"/>
    <property type="molecule type" value="Genomic_DNA"/>
</dbReference>
<feature type="domain" description="Importin N-terminal" evidence="13">
    <location>
        <begin position="21"/>
        <end position="101"/>
    </location>
</feature>
<dbReference type="FunCoup" id="K5W1E5">
    <property type="interactions" value="919"/>
</dbReference>
<keyword evidence="5" id="KW-0963">Cytoplasm</keyword>
<evidence type="ECO:0000259" key="13">
    <source>
        <dbReference type="PROSITE" id="PS50166"/>
    </source>
</evidence>
<dbReference type="InterPro" id="IPR001494">
    <property type="entry name" value="Importin-beta_N"/>
</dbReference>
<dbReference type="Pfam" id="PF13513">
    <property type="entry name" value="HEAT_EZ"/>
    <property type="match status" value="1"/>
</dbReference>
<dbReference type="RefSeq" id="XP_007399058.1">
    <property type="nucleotide sequence ID" value="XM_007398996.1"/>
</dbReference>
<evidence type="ECO:0000256" key="2">
    <source>
        <dbReference type="ARBA" id="ARBA00004496"/>
    </source>
</evidence>
<proteinExistence type="inferred from homology"/>
<evidence type="ECO:0000256" key="12">
    <source>
        <dbReference type="SAM" id="MobiDB-lite"/>
    </source>
</evidence>
<dbReference type="SMART" id="SM00185">
    <property type="entry name" value="ARM"/>
    <property type="match status" value="3"/>
</dbReference>
<dbReference type="Proteomes" id="UP000008370">
    <property type="component" value="Unassembled WGS sequence"/>
</dbReference>
<keyword evidence="8" id="KW-0539">Nucleus</keyword>
<keyword evidence="7" id="KW-0653">Protein transport</keyword>
<comment type="similarity">
    <text evidence="3">Belongs to the importin beta family. Importin beta-1 subfamily.</text>
</comment>
<keyword evidence="6" id="KW-0677">Repeat</keyword>
<evidence type="ECO:0000256" key="1">
    <source>
        <dbReference type="ARBA" id="ARBA00004259"/>
    </source>
</evidence>
<dbReference type="GO" id="GO:0005635">
    <property type="term" value="C:nuclear envelope"/>
    <property type="evidence" value="ECO:0007669"/>
    <property type="project" value="UniProtKB-SubCell"/>
</dbReference>
<dbReference type="InterPro" id="IPR021133">
    <property type="entry name" value="HEAT_type_2"/>
</dbReference>
<dbReference type="GO" id="GO:0005737">
    <property type="term" value="C:cytoplasm"/>
    <property type="evidence" value="ECO:0007669"/>
    <property type="project" value="UniProtKB-SubCell"/>
</dbReference>